<feature type="domain" description="Penicillin-binding protein transpeptidase" evidence="15">
    <location>
        <begin position="276"/>
        <end position="602"/>
    </location>
</feature>
<evidence type="ECO:0000256" key="2">
    <source>
        <dbReference type="ARBA" id="ARBA00004236"/>
    </source>
</evidence>
<dbReference type="Proteomes" id="UP000037178">
    <property type="component" value="Unassembled WGS sequence"/>
</dbReference>
<feature type="transmembrane region" description="Helical" evidence="14">
    <location>
        <begin position="20"/>
        <end position="39"/>
    </location>
</feature>
<keyword evidence="11 14" id="KW-1133">Transmembrane helix</keyword>
<dbReference type="GO" id="GO:0005886">
    <property type="term" value="C:plasma membrane"/>
    <property type="evidence" value="ECO:0007669"/>
    <property type="project" value="UniProtKB-SubCell"/>
</dbReference>
<dbReference type="Gene3D" id="3.40.710.10">
    <property type="entry name" value="DD-peptidase/beta-lactamase superfamily"/>
    <property type="match status" value="1"/>
</dbReference>
<dbReference type="GO" id="GO:0008360">
    <property type="term" value="P:regulation of cell shape"/>
    <property type="evidence" value="ECO:0007669"/>
    <property type="project" value="UniProtKB-KW"/>
</dbReference>
<evidence type="ECO:0000256" key="14">
    <source>
        <dbReference type="SAM" id="Phobius"/>
    </source>
</evidence>
<dbReference type="RefSeq" id="WP_049645242.1">
    <property type="nucleotide sequence ID" value="NZ_LFTY01000002.1"/>
</dbReference>
<evidence type="ECO:0000256" key="10">
    <source>
        <dbReference type="ARBA" id="ARBA00022984"/>
    </source>
</evidence>
<evidence type="ECO:0000256" key="6">
    <source>
        <dbReference type="ARBA" id="ARBA00022670"/>
    </source>
</evidence>
<keyword evidence="12 14" id="KW-0472">Membrane</keyword>
<keyword evidence="8" id="KW-0378">Hydrolase</keyword>
<dbReference type="SUPFAM" id="SSF56519">
    <property type="entry name" value="Penicillin binding protein dimerisation domain"/>
    <property type="match status" value="1"/>
</dbReference>
<comment type="caution">
    <text evidence="17">The sequence shown here is derived from an EMBL/GenBank/DDBJ whole genome shotgun (WGS) entry which is preliminary data.</text>
</comment>
<dbReference type="GO" id="GO:0009252">
    <property type="term" value="P:peptidoglycan biosynthetic process"/>
    <property type="evidence" value="ECO:0007669"/>
    <property type="project" value="UniProtKB-KW"/>
</dbReference>
<accession>A0A0J9EDL6</accession>
<dbReference type="STRING" id="1675527.AIOL_004808"/>
<dbReference type="OrthoDB" id="9766847at2"/>
<keyword evidence="13" id="KW-0961">Cell wall biogenesis/degradation</keyword>
<dbReference type="GO" id="GO:0006508">
    <property type="term" value="P:proteolysis"/>
    <property type="evidence" value="ECO:0007669"/>
    <property type="project" value="UniProtKB-KW"/>
</dbReference>
<dbReference type="PATRIC" id="fig|1675527.3.peg.5045"/>
<dbReference type="InterPro" id="IPR001460">
    <property type="entry name" value="PCN-bd_Tpept"/>
</dbReference>
<protein>
    <submittedName>
        <fullName evidence="17">Penicillin-binding protein 2 (PBP-2)</fullName>
    </submittedName>
</protein>
<proteinExistence type="predicted"/>
<keyword evidence="6" id="KW-0645">Protease</keyword>
<feature type="domain" description="Penicillin-binding protein dimerisation" evidence="16">
    <location>
        <begin position="63"/>
        <end position="238"/>
    </location>
</feature>
<sequence>MKRSPADITESTRRITRRGLILGGTQLAFMGGLALRMRFMQVEEAEKYSLLAEENRINLRLLPPARGLIFDRNGATLAENEQNYRIVLVREDAGDVDDVLARLSRFVALDPDDLEKARKEIFRRSPFVPVTIADRLTWEEFAEVAVNGPALPGVTPEVGFSRVYPLGGDFAHLVGYVGPVSDFDLTRGYLASDEDPLLQIPRFQVGKSGVEARLEHGLRGQAGNKQIEVNAVGRVMRELGRTEGTPGANLQLTVDSMLQNYMQVRLLADTASQSASAALIDIENGDILAVASGPSFDPNKFVRGISNTDYQALQDEQLRPQFSKATQGAYPPGSTFKMVTALAALEDGVIELDETVYCPGFRELGDRKFHCWNRGGHGKVDLITSLEQSCDVYYYDIAERVGIEKISAMARRLGLGQRFDLPITGLHPGLTPTKAWKREHRDEDWLIGDTLNSGIGQGFVLATPLQLAVMAARLATGQAVLPRLVKSVDGVEEPVAAAAPLGLTTSILQEIRRGMFRVVNRRSGTAYSSRIVAEGMEMAGKTGTSQVRNVVVRNEDVPWNQRDHALFVCYAPFDKPRYACSVVVEHGGGGSLVAAPVARDIMLQALYGGKPPLAAYPTAQRGRIQTQQQKLALRDPASFAPGANRL</sequence>
<dbReference type="PANTHER" id="PTHR30627">
    <property type="entry name" value="PEPTIDOGLYCAN D,D-TRANSPEPTIDASE"/>
    <property type="match status" value="1"/>
</dbReference>
<organism evidence="17 18">
    <name type="scientific">Candidatus Rhodobacter oscarellae</name>
    <dbReference type="NCBI Taxonomy" id="1675527"/>
    <lineage>
        <taxon>Bacteria</taxon>
        <taxon>Pseudomonadati</taxon>
        <taxon>Pseudomonadota</taxon>
        <taxon>Alphaproteobacteria</taxon>
        <taxon>Rhodobacterales</taxon>
        <taxon>Rhodobacter group</taxon>
        <taxon>Rhodobacter</taxon>
    </lineage>
</organism>
<evidence type="ECO:0000259" key="15">
    <source>
        <dbReference type="Pfam" id="PF00905"/>
    </source>
</evidence>
<evidence type="ECO:0000256" key="8">
    <source>
        <dbReference type="ARBA" id="ARBA00022801"/>
    </source>
</evidence>
<dbReference type="PANTHER" id="PTHR30627:SF2">
    <property type="entry name" value="PEPTIDOGLYCAN D,D-TRANSPEPTIDASE MRDA"/>
    <property type="match status" value="1"/>
</dbReference>
<keyword evidence="4" id="KW-0997">Cell inner membrane</keyword>
<evidence type="ECO:0000313" key="18">
    <source>
        <dbReference type="Proteomes" id="UP000037178"/>
    </source>
</evidence>
<evidence type="ECO:0000256" key="4">
    <source>
        <dbReference type="ARBA" id="ARBA00022519"/>
    </source>
</evidence>
<evidence type="ECO:0000256" key="12">
    <source>
        <dbReference type="ARBA" id="ARBA00023136"/>
    </source>
</evidence>
<evidence type="ECO:0000256" key="3">
    <source>
        <dbReference type="ARBA" id="ARBA00022475"/>
    </source>
</evidence>
<keyword evidence="7 14" id="KW-0812">Transmembrane</keyword>
<dbReference type="AlphaFoldDB" id="A0A0J9EDL6"/>
<dbReference type="EMBL" id="LFTY01000002">
    <property type="protein sequence ID" value="KMW59824.1"/>
    <property type="molecule type" value="Genomic_DNA"/>
</dbReference>
<dbReference type="Gene3D" id="3.90.1310.10">
    <property type="entry name" value="Penicillin-binding protein 2a (Domain 2)"/>
    <property type="match status" value="1"/>
</dbReference>
<evidence type="ECO:0000256" key="5">
    <source>
        <dbReference type="ARBA" id="ARBA00022645"/>
    </source>
</evidence>
<dbReference type="Gene3D" id="3.30.1390.30">
    <property type="entry name" value="Penicillin-binding protein 2a, domain 3"/>
    <property type="match status" value="1"/>
</dbReference>
<keyword evidence="3" id="KW-1003">Cell membrane</keyword>
<evidence type="ECO:0000313" key="17">
    <source>
        <dbReference type="EMBL" id="KMW59824.1"/>
    </source>
</evidence>
<comment type="subcellular location">
    <subcellularLocation>
        <location evidence="2">Cell membrane</location>
    </subcellularLocation>
    <subcellularLocation>
        <location evidence="1">Membrane</location>
        <topology evidence="1">Single-pass membrane protein</topology>
    </subcellularLocation>
</comment>
<evidence type="ECO:0000259" key="16">
    <source>
        <dbReference type="Pfam" id="PF03717"/>
    </source>
</evidence>
<keyword evidence="18" id="KW-1185">Reference proteome</keyword>
<evidence type="ECO:0000256" key="9">
    <source>
        <dbReference type="ARBA" id="ARBA00022960"/>
    </source>
</evidence>
<dbReference type="Pfam" id="PF03717">
    <property type="entry name" value="PBP_dimer"/>
    <property type="match status" value="1"/>
</dbReference>
<dbReference type="GO" id="GO:0008658">
    <property type="term" value="F:penicillin binding"/>
    <property type="evidence" value="ECO:0007669"/>
    <property type="project" value="InterPro"/>
</dbReference>
<reference evidence="17 18" key="1">
    <citation type="submission" date="2015-06" db="EMBL/GenBank/DDBJ databases">
        <title>Draft genome sequence of an Alphaproteobacteria species associated to the Mediterranean sponge Oscarella lobularis.</title>
        <authorList>
            <person name="Jourda C."/>
            <person name="Santini S."/>
            <person name="Claverie J.-M."/>
        </authorList>
    </citation>
    <scope>NUCLEOTIDE SEQUENCE [LARGE SCALE GENOMIC DNA]</scope>
    <source>
        <strain evidence="17">IGS</strain>
    </source>
</reference>
<dbReference type="InterPro" id="IPR050515">
    <property type="entry name" value="Beta-lactam/transpept"/>
</dbReference>
<dbReference type="SUPFAM" id="SSF56601">
    <property type="entry name" value="beta-lactamase/transpeptidase-like"/>
    <property type="match status" value="1"/>
</dbReference>
<keyword evidence="5" id="KW-0121">Carboxypeptidase</keyword>
<evidence type="ECO:0000256" key="1">
    <source>
        <dbReference type="ARBA" id="ARBA00004167"/>
    </source>
</evidence>
<dbReference type="GO" id="GO:0071555">
    <property type="term" value="P:cell wall organization"/>
    <property type="evidence" value="ECO:0007669"/>
    <property type="project" value="UniProtKB-KW"/>
</dbReference>
<dbReference type="InterPro" id="IPR012338">
    <property type="entry name" value="Beta-lactam/transpept-like"/>
</dbReference>
<dbReference type="Pfam" id="PF00905">
    <property type="entry name" value="Transpeptidase"/>
    <property type="match status" value="1"/>
</dbReference>
<keyword evidence="10" id="KW-0573">Peptidoglycan synthesis</keyword>
<dbReference type="InterPro" id="IPR005311">
    <property type="entry name" value="PBP_dimer"/>
</dbReference>
<keyword evidence="9" id="KW-0133">Cell shape</keyword>
<gene>
    <name evidence="17" type="ORF">AIOL_004808</name>
</gene>
<dbReference type="GO" id="GO:0009002">
    <property type="term" value="F:serine-type D-Ala-D-Ala carboxypeptidase activity"/>
    <property type="evidence" value="ECO:0007669"/>
    <property type="project" value="InterPro"/>
</dbReference>
<dbReference type="InterPro" id="IPR017790">
    <property type="entry name" value="Penicillin-binding_protein_2"/>
</dbReference>
<evidence type="ECO:0000256" key="11">
    <source>
        <dbReference type="ARBA" id="ARBA00022989"/>
    </source>
</evidence>
<dbReference type="GO" id="GO:0071972">
    <property type="term" value="F:peptidoglycan L,D-transpeptidase activity"/>
    <property type="evidence" value="ECO:0007669"/>
    <property type="project" value="TreeGrafter"/>
</dbReference>
<evidence type="ECO:0000256" key="13">
    <source>
        <dbReference type="ARBA" id="ARBA00023316"/>
    </source>
</evidence>
<name>A0A0J9EDL6_9RHOB</name>
<dbReference type="NCBIfam" id="TIGR03423">
    <property type="entry name" value="pbp2_mrdA"/>
    <property type="match status" value="1"/>
</dbReference>
<dbReference type="InterPro" id="IPR036138">
    <property type="entry name" value="PBP_dimer_sf"/>
</dbReference>
<evidence type="ECO:0000256" key="7">
    <source>
        <dbReference type="ARBA" id="ARBA00022692"/>
    </source>
</evidence>